<dbReference type="InterPro" id="IPR025662">
    <property type="entry name" value="Sigma_54_int_dom_ATP-bd_1"/>
</dbReference>
<keyword evidence="5" id="KW-0805">Transcription regulation</keyword>
<dbReference type="InterPro" id="IPR027417">
    <property type="entry name" value="P-loop_NTPase"/>
</dbReference>
<dbReference type="STRING" id="1195763.ABT56_00780"/>
<dbReference type="PANTHER" id="PTHR32071">
    <property type="entry name" value="TRANSCRIPTIONAL REGULATORY PROTEIN"/>
    <property type="match status" value="1"/>
</dbReference>
<dbReference type="Gene3D" id="1.10.8.60">
    <property type="match status" value="1"/>
</dbReference>
<dbReference type="CDD" id="cd17549">
    <property type="entry name" value="REC_DctD-like"/>
    <property type="match status" value="1"/>
</dbReference>
<dbReference type="PANTHER" id="PTHR32071:SF57">
    <property type="entry name" value="C4-DICARBOXYLATE TRANSPORT TRANSCRIPTIONAL REGULATORY PROTEIN DCTD"/>
    <property type="match status" value="1"/>
</dbReference>
<keyword evidence="4" id="KW-0902">Two-component regulatory system</keyword>
<dbReference type="SMART" id="SM00448">
    <property type="entry name" value="REC"/>
    <property type="match status" value="1"/>
</dbReference>
<organism evidence="10 11">
    <name type="scientific">Photobacterium aquae</name>
    <dbReference type="NCBI Taxonomy" id="1195763"/>
    <lineage>
        <taxon>Bacteria</taxon>
        <taxon>Pseudomonadati</taxon>
        <taxon>Pseudomonadota</taxon>
        <taxon>Gammaproteobacteria</taxon>
        <taxon>Vibrionales</taxon>
        <taxon>Vibrionaceae</taxon>
        <taxon>Photobacterium</taxon>
    </lineage>
</organism>
<evidence type="ECO:0000256" key="7">
    <source>
        <dbReference type="PROSITE-ProRule" id="PRU00169"/>
    </source>
</evidence>
<reference evidence="10 11" key="1">
    <citation type="submission" date="2015-05" db="EMBL/GenBank/DDBJ databases">
        <title>Photobacterium galathea sp. nov.</title>
        <authorList>
            <person name="Machado H."/>
            <person name="Gram L."/>
        </authorList>
    </citation>
    <scope>NUCLEOTIDE SEQUENCE [LARGE SCALE GENOMIC DNA]</scope>
    <source>
        <strain evidence="10 11">CGMCC 1.12159</strain>
    </source>
</reference>
<evidence type="ECO:0000256" key="2">
    <source>
        <dbReference type="ARBA" id="ARBA00022741"/>
    </source>
</evidence>
<dbReference type="Pfam" id="PF02954">
    <property type="entry name" value="HTH_8"/>
    <property type="match status" value="1"/>
</dbReference>
<dbReference type="Pfam" id="PF00072">
    <property type="entry name" value="Response_reg"/>
    <property type="match status" value="1"/>
</dbReference>
<feature type="modified residue" description="4-aspartylphosphate" evidence="7">
    <location>
        <position position="53"/>
    </location>
</feature>
<keyword evidence="1 7" id="KW-0597">Phosphoprotein</keyword>
<evidence type="ECO:0000256" key="6">
    <source>
        <dbReference type="ARBA" id="ARBA00023163"/>
    </source>
</evidence>
<evidence type="ECO:0000259" key="9">
    <source>
        <dbReference type="PROSITE" id="PS50110"/>
    </source>
</evidence>
<dbReference type="PROSITE" id="PS50110">
    <property type="entry name" value="RESPONSE_REGULATORY"/>
    <property type="match status" value="1"/>
</dbReference>
<keyword evidence="2" id="KW-0547">Nucleotide-binding</keyword>
<dbReference type="PATRIC" id="fig|1195763.3.peg.174"/>
<feature type="domain" description="Response regulatory" evidence="9">
    <location>
        <begin position="4"/>
        <end position="118"/>
    </location>
</feature>
<dbReference type="GO" id="GO:0006355">
    <property type="term" value="P:regulation of DNA-templated transcription"/>
    <property type="evidence" value="ECO:0007669"/>
    <property type="project" value="InterPro"/>
</dbReference>
<dbReference type="SUPFAM" id="SSF46689">
    <property type="entry name" value="Homeodomain-like"/>
    <property type="match status" value="1"/>
</dbReference>
<dbReference type="OrthoDB" id="9804019at2"/>
<dbReference type="PROSITE" id="PS00675">
    <property type="entry name" value="SIGMA54_INTERACT_1"/>
    <property type="match status" value="1"/>
</dbReference>
<dbReference type="RefSeq" id="WP_047876932.1">
    <property type="nucleotide sequence ID" value="NZ_LDOT01000001.1"/>
</dbReference>
<dbReference type="GO" id="GO:0000160">
    <property type="term" value="P:phosphorelay signal transduction system"/>
    <property type="evidence" value="ECO:0007669"/>
    <property type="project" value="UniProtKB-KW"/>
</dbReference>
<sequence length="424" mass="47781">MTFPIIFIDDDKSIRLSLGQTLELENYNVQTFDNARAALGELSSQYPGVVISDINMPGMDGISFLEHALRIDDELVVIMLTGHGDITTAVDAMRLGAYDFIEKPFSTEQLLDVIKRAGEKRELLLENRELRKELEVHSGPGPKIMGNSPAIRHIRRVLGHLALSDQAIILHGDSGTGKTLMARFLHDHSPRHSGSFVTIDANRSEHHSQLPHYISPQTSGIDLPSTLFIRHAEQLPEQAIIDLKNLLATPQPPKLILATTLPIRNASNQDHFLAKLAFKFGIVDLAIPPLSGRHEDIMPLFHHFLRADCSRFGLDAAPIPADLEQQLLDYPWHDNVRELRLFAERYALMGHKASLSLPHKFPANDPQSLPTLSERVAHFENQLLHDALRRHQGCLKDVQHELGLARKTLYDKMRKYNIDKGEYK</sequence>
<dbReference type="InterPro" id="IPR002197">
    <property type="entry name" value="HTH_Fis"/>
</dbReference>
<keyword evidence="3" id="KW-0067">ATP-binding</keyword>
<evidence type="ECO:0000256" key="3">
    <source>
        <dbReference type="ARBA" id="ARBA00022840"/>
    </source>
</evidence>
<evidence type="ECO:0000313" key="11">
    <source>
        <dbReference type="Proteomes" id="UP000036097"/>
    </source>
</evidence>
<evidence type="ECO:0008006" key="12">
    <source>
        <dbReference type="Google" id="ProtNLM"/>
    </source>
</evidence>
<dbReference type="GO" id="GO:0043565">
    <property type="term" value="F:sequence-specific DNA binding"/>
    <property type="evidence" value="ECO:0007669"/>
    <property type="project" value="InterPro"/>
</dbReference>
<evidence type="ECO:0000313" key="10">
    <source>
        <dbReference type="EMBL" id="KLV09644.1"/>
    </source>
</evidence>
<dbReference type="Gene3D" id="1.10.10.60">
    <property type="entry name" value="Homeodomain-like"/>
    <property type="match status" value="1"/>
</dbReference>
<dbReference type="AlphaFoldDB" id="A0A0J1HD72"/>
<proteinExistence type="predicted"/>
<evidence type="ECO:0000256" key="4">
    <source>
        <dbReference type="ARBA" id="ARBA00023012"/>
    </source>
</evidence>
<dbReference type="GO" id="GO:0005524">
    <property type="term" value="F:ATP binding"/>
    <property type="evidence" value="ECO:0007669"/>
    <property type="project" value="UniProtKB-KW"/>
</dbReference>
<dbReference type="Pfam" id="PF14532">
    <property type="entry name" value="Sigma54_activ_2"/>
    <property type="match status" value="1"/>
</dbReference>
<keyword evidence="6" id="KW-0804">Transcription</keyword>
<dbReference type="Proteomes" id="UP000036097">
    <property type="component" value="Unassembled WGS sequence"/>
</dbReference>
<evidence type="ECO:0000259" key="8">
    <source>
        <dbReference type="PROSITE" id="PS50045"/>
    </source>
</evidence>
<gene>
    <name evidence="10" type="ORF">ABT56_00780</name>
</gene>
<dbReference type="FunFam" id="3.40.50.2300:FF:000018">
    <property type="entry name" value="DNA-binding transcriptional regulator NtrC"/>
    <property type="match status" value="1"/>
</dbReference>
<accession>A0A0J1HD72</accession>
<name>A0A0J1HD72_9GAMM</name>
<protein>
    <recommendedName>
        <fullName evidence="12">C4-dicarboxylate ABC transporter</fullName>
    </recommendedName>
</protein>
<dbReference type="InterPro" id="IPR058031">
    <property type="entry name" value="AAA_lid_NorR"/>
</dbReference>
<evidence type="ECO:0000256" key="5">
    <source>
        <dbReference type="ARBA" id="ARBA00023015"/>
    </source>
</evidence>
<keyword evidence="11" id="KW-1185">Reference proteome</keyword>
<feature type="domain" description="Sigma-54 factor interaction" evidence="8">
    <location>
        <begin position="144"/>
        <end position="348"/>
    </location>
</feature>
<evidence type="ECO:0000256" key="1">
    <source>
        <dbReference type="ARBA" id="ARBA00022553"/>
    </source>
</evidence>
<dbReference type="SUPFAM" id="SSF52172">
    <property type="entry name" value="CheY-like"/>
    <property type="match status" value="1"/>
</dbReference>
<dbReference type="InterPro" id="IPR011006">
    <property type="entry name" value="CheY-like_superfamily"/>
</dbReference>
<dbReference type="InterPro" id="IPR001789">
    <property type="entry name" value="Sig_transdc_resp-reg_receiver"/>
</dbReference>
<dbReference type="SUPFAM" id="SSF52540">
    <property type="entry name" value="P-loop containing nucleoside triphosphate hydrolases"/>
    <property type="match status" value="1"/>
</dbReference>
<comment type="caution">
    <text evidence="10">The sequence shown here is derived from an EMBL/GenBank/DDBJ whole genome shotgun (WGS) entry which is preliminary data.</text>
</comment>
<dbReference type="Gene3D" id="3.40.50.300">
    <property type="entry name" value="P-loop containing nucleotide triphosphate hydrolases"/>
    <property type="match status" value="1"/>
</dbReference>
<dbReference type="InterPro" id="IPR002078">
    <property type="entry name" value="Sigma_54_int"/>
</dbReference>
<dbReference type="InterPro" id="IPR009057">
    <property type="entry name" value="Homeodomain-like_sf"/>
</dbReference>
<dbReference type="PROSITE" id="PS50045">
    <property type="entry name" value="SIGMA54_INTERACT_4"/>
    <property type="match status" value="1"/>
</dbReference>
<dbReference type="Gene3D" id="3.40.50.2300">
    <property type="match status" value="1"/>
</dbReference>
<dbReference type="EMBL" id="LDOT01000001">
    <property type="protein sequence ID" value="KLV09644.1"/>
    <property type="molecule type" value="Genomic_DNA"/>
</dbReference>
<dbReference type="Pfam" id="PF25601">
    <property type="entry name" value="AAA_lid_14"/>
    <property type="match status" value="1"/>
</dbReference>